<dbReference type="AlphaFoldDB" id="A0A1J1J427"/>
<dbReference type="Proteomes" id="UP000183832">
    <property type="component" value="Unassembled WGS sequence"/>
</dbReference>
<sequence length="62" mass="7219">MDKKKKKNITEGMCNGNVEENTRTIASLLETKQIFSQHKRLYGIGECLYNVIMTNKTLRKEK</sequence>
<evidence type="ECO:0000313" key="1">
    <source>
        <dbReference type="EMBL" id="CRL06540.1"/>
    </source>
</evidence>
<keyword evidence="2" id="KW-1185">Reference proteome</keyword>
<organism evidence="1 2">
    <name type="scientific">Clunio marinus</name>
    <dbReference type="NCBI Taxonomy" id="568069"/>
    <lineage>
        <taxon>Eukaryota</taxon>
        <taxon>Metazoa</taxon>
        <taxon>Ecdysozoa</taxon>
        <taxon>Arthropoda</taxon>
        <taxon>Hexapoda</taxon>
        <taxon>Insecta</taxon>
        <taxon>Pterygota</taxon>
        <taxon>Neoptera</taxon>
        <taxon>Endopterygota</taxon>
        <taxon>Diptera</taxon>
        <taxon>Nematocera</taxon>
        <taxon>Chironomoidea</taxon>
        <taxon>Chironomidae</taxon>
        <taxon>Clunio</taxon>
    </lineage>
</organism>
<reference evidence="1 2" key="1">
    <citation type="submission" date="2015-04" db="EMBL/GenBank/DDBJ databases">
        <authorList>
            <person name="Syromyatnikov M.Y."/>
            <person name="Popov V.N."/>
        </authorList>
    </citation>
    <scope>NUCLEOTIDE SEQUENCE [LARGE SCALE GENOMIC DNA]</scope>
</reference>
<accession>A0A1J1J427</accession>
<evidence type="ECO:0000313" key="2">
    <source>
        <dbReference type="Proteomes" id="UP000183832"/>
    </source>
</evidence>
<dbReference type="EMBL" id="CVRI01000067">
    <property type="protein sequence ID" value="CRL06540.1"/>
    <property type="molecule type" value="Genomic_DNA"/>
</dbReference>
<gene>
    <name evidence="1" type="ORF">CLUMA_CG019762</name>
</gene>
<name>A0A1J1J427_9DIPT</name>
<protein>
    <submittedName>
        <fullName evidence="1">CLUMA_CG019762, isoform A</fullName>
    </submittedName>
</protein>
<proteinExistence type="predicted"/>